<keyword evidence="5 7" id="KW-1133">Transmembrane helix</keyword>
<dbReference type="GO" id="GO:0055085">
    <property type="term" value="P:transmembrane transport"/>
    <property type="evidence" value="ECO:0007669"/>
    <property type="project" value="InterPro"/>
</dbReference>
<keyword evidence="4 7" id="KW-0812">Transmembrane</keyword>
<feature type="transmembrane region" description="Helical" evidence="7">
    <location>
        <begin position="72"/>
        <end position="97"/>
    </location>
</feature>
<evidence type="ECO:0000256" key="5">
    <source>
        <dbReference type="ARBA" id="ARBA00022989"/>
    </source>
</evidence>
<gene>
    <name evidence="9" type="ORF">C41B8_15817</name>
</gene>
<dbReference type="Proteomes" id="UP000028302">
    <property type="component" value="Unassembled WGS sequence"/>
</dbReference>
<organism evidence="9 10">
    <name type="scientific">Salinisphaera hydrothermalis (strain C41B8)</name>
    <dbReference type="NCBI Taxonomy" id="1304275"/>
    <lineage>
        <taxon>Bacteria</taxon>
        <taxon>Pseudomonadati</taxon>
        <taxon>Pseudomonadota</taxon>
        <taxon>Gammaproteobacteria</taxon>
        <taxon>Salinisphaerales</taxon>
        <taxon>Salinisphaeraceae</taxon>
        <taxon>Salinisphaera</taxon>
    </lineage>
</organism>
<dbReference type="EMBL" id="APNK01000034">
    <property type="protein sequence ID" value="KEZ76289.1"/>
    <property type="molecule type" value="Genomic_DNA"/>
</dbReference>
<protein>
    <submittedName>
        <fullName evidence="9">Binding-protein-dependent transport system inner membrane protein</fullName>
    </submittedName>
</protein>
<dbReference type="PROSITE" id="PS50928">
    <property type="entry name" value="ABC_TM1"/>
    <property type="match status" value="1"/>
</dbReference>
<name>A0A084IHV5_SALHC</name>
<feature type="transmembrane region" description="Helical" evidence="7">
    <location>
        <begin position="150"/>
        <end position="168"/>
    </location>
</feature>
<accession>A0A084IHV5</accession>
<evidence type="ECO:0000259" key="8">
    <source>
        <dbReference type="PROSITE" id="PS50928"/>
    </source>
</evidence>
<feature type="transmembrane region" description="Helical" evidence="7">
    <location>
        <begin position="173"/>
        <end position="192"/>
    </location>
</feature>
<keyword evidence="10" id="KW-1185">Reference proteome</keyword>
<feature type="transmembrane region" description="Helical" evidence="7">
    <location>
        <begin position="204"/>
        <end position="222"/>
    </location>
</feature>
<evidence type="ECO:0000256" key="6">
    <source>
        <dbReference type="ARBA" id="ARBA00023136"/>
    </source>
</evidence>
<evidence type="ECO:0000256" key="3">
    <source>
        <dbReference type="ARBA" id="ARBA00022475"/>
    </source>
</evidence>
<feature type="transmembrane region" description="Helical" evidence="7">
    <location>
        <begin position="106"/>
        <end position="130"/>
    </location>
</feature>
<dbReference type="GO" id="GO:0005886">
    <property type="term" value="C:plasma membrane"/>
    <property type="evidence" value="ECO:0007669"/>
    <property type="project" value="UniProtKB-SubCell"/>
</dbReference>
<sequence>MAGNARRGGQGFELAMMSPALILLAAISFIPLFTMIWMSLSKVGLIGGLSFDFIGLDNWRHLFTDPDIGSSWILSLIYFAATVGAEMVLGTLMALLIHSLIKGRNFVLSLVLIPMFIAPIIVGLLGRFLLDPSFGLYSWFLSATGLYDGNILGSVGPALAAVIALDIWEWSPLVALIVLAGLTAVPTDILEAAEVDGASYRHKLVSIILPSILPILLVALLIRAMDAIRFFAIIFITTNGGPADSTKIIPIRLYDIAFRFFDLGYASAVGLTMLVFSIVIATVFVRVLQRKEAVV</sequence>
<feature type="domain" description="ABC transmembrane type-1" evidence="8">
    <location>
        <begin position="72"/>
        <end position="284"/>
    </location>
</feature>
<dbReference type="RefSeq" id="WP_198025248.1">
    <property type="nucleotide sequence ID" value="NZ_APNK01000034.1"/>
</dbReference>
<evidence type="ECO:0000313" key="10">
    <source>
        <dbReference type="Proteomes" id="UP000028302"/>
    </source>
</evidence>
<feature type="transmembrane region" description="Helical" evidence="7">
    <location>
        <begin position="227"/>
        <end position="243"/>
    </location>
</feature>
<dbReference type="InterPro" id="IPR000515">
    <property type="entry name" value="MetI-like"/>
</dbReference>
<feature type="transmembrane region" description="Helical" evidence="7">
    <location>
        <begin position="21"/>
        <end position="40"/>
    </location>
</feature>
<dbReference type="PANTHER" id="PTHR43005:SF1">
    <property type="entry name" value="SPERMIDINE_PUTRESCINE TRANSPORT SYSTEM PERMEASE PROTEIN"/>
    <property type="match status" value="1"/>
</dbReference>
<keyword evidence="3" id="KW-1003">Cell membrane</keyword>
<proteinExistence type="inferred from homology"/>
<evidence type="ECO:0000256" key="2">
    <source>
        <dbReference type="ARBA" id="ARBA00022448"/>
    </source>
</evidence>
<dbReference type="CDD" id="cd06261">
    <property type="entry name" value="TM_PBP2"/>
    <property type="match status" value="1"/>
</dbReference>
<evidence type="ECO:0000313" key="9">
    <source>
        <dbReference type="EMBL" id="KEZ76289.1"/>
    </source>
</evidence>
<comment type="similarity">
    <text evidence="7">Belongs to the binding-protein-dependent transport system permease family.</text>
</comment>
<evidence type="ECO:0000256" key="4">
    <source>
        <dbReference type="ARBA" id="ARBA00022692"/>
    </source>
</evidence>
<evidence type="ECO:0000256" key="7">
    <source>
        <dbReference type="RuleBase" id="RU363032"/>
    </source>
</evidence>
<dbReference type="PATRIC" id="fig|1304275.5.peg.3237"/>
<feature type="transmembrane region" description="Helical" evidence="7">
    <location>
        <begin position="263"/>
        <end position="288"/>
    </location>
</feature>
<dbReference type="Pfam" id="PF00528">
    <property type="entry name" value="BPD_transp_1"/>
    <property type="match status" value="1"/>
</dbReference>
<dbReference type="AlphaFoldDB" id="A0A084IHV5"/>
<comment type="caution">
    <text evidence="9">The sequence shown here is derived from an EMBL/GenBank/DDBJ whole genome shotgun (WGS) entry which is preliminary data.</text>
</comment>
<reference evidence="9 10" key="1">
    <citation type="submission" date="2013-03" db="EMBL/GenBank/DDBJ databases">
        <title>Salinisphaera hydrothermalis C41B8 Genome Sequencing.</title>
        <authorList>
            <person name="Li C."/>
            <person name="Lai Q."/>
            <person name="Shao Z."/>
        </authorList>
    </citation>
    <scope>NUCLEOTIDE SEQUENCE [LARGE SCALE GENOMIC DNA]</scope>
    <source>
        <strain evidence="9 10">C41B8</strain>
    </source>
</reference>
<dbReference type="STRING" id="1304275.C41B8_15817"/>
<keyword evidence="2 7" id="KW-0813">Transport</keyword>
<comment type="subcellular location">
    <subcellularLocation>
        <location evidence="1 7">Cell membrane</location>
        <topology evidence="1 7">Multi-pass membrane protein</topology>
    </subcellularLocation>
</comment>
<evidence type="ECO:0000256" key="1">
    <source>
        <dbReference type="ARBA" id="ARBA00004651"/>
    </source>
</evidence>
<dbReference type="eggNOG" id="COG1175">
    <property type="taxonomic scope" value="Bacteria"/>
</dbReference>
<dbReference type="Gene3D" id="1.10.3720.10">
    <property type="entry name" value="MetI-like"/>
    <property type="match status" value="1"/>
</dbReference>
<keyword evidence="6 7" id="KW-0472">Membrane</keyword>
<dbReference type="InterPro" id="IPR035906">
    <property type="entry name" value="MetI-like_sf"/>
</dbReference>
<dbReference type="SUPFAM" id="SSF161098">
    <property type="entry name" value="MetI-like"/>
    <property type="match status" value="1"/>
</dbReference>
<dbReference type="PANTHER" id="PTHR43005">
    <property type="entry name" value="BLR7065 PROTEIN"/>
    <property type="match status" value="1"/>
</dbReference>